<evidence type="ECO:0000313" key="3">
    <source>
        <dbReference type="Proteomes" id="UP001066276"/>
    </source>
</evidence>
<evidence type="ECO:0000313" key="2">
    <source>
        <dbReference type="EMBL" id="KAJ1189196.1"/>
    </source>
</evidence>
<feature type="region of interest" description="Disordered" evidence="1">
    <location>
        <begin position="1"/>
        <end position="21"/>
    </location>
</feature>
<protein>
    <submittedName>
        <fullName evidence="2">Uncharacterized protein</fullName>
    </submittedName>
</protein>
<dbReference type="AlphaFoldDB" id="A0AAV7UKG2"/>
<evidence type="ECO:0000256" key="1">
    <source>
        <dbReference type="SAM" id="MobiDB-lite"/>
    </source>
</evidence>
<organism evidence="2 3">
    <name type="scientific">Pleurodeles waltl</name>
    <name type="common">Iberian ribbed newt</name>
    <dbReference type="NCBI Taxonomy" id="8319"/>
    <lineage>
        <taxon>Eukaryota</taxon>
        <taxon>Metazoa</taxon>
        <taxon>Chordata</taxon>
        <taxon>Craniata</taxon>
        <taxon>Vertebrata</taxon>
        <taxon>Euteleostomi</taxon>
        <taxon>Amphibia</taxon>
        <taxon>Batrachia</taxon>
        <taxon>Caudata</taxon>
        <taxon>Salamandroidea</taxon>
        <taxon>Salamandridae</taxon>
        <taxon>Pleurodelinae</taxon>
        <taxon>Pleurodeles</taxon>
    </lineage>
</organism>
<dbReference type="EMBL" id="JANPWB010000005">
    <property type="protein sequence ID" value="KAJ1189196.1"/>
    <property type="molecule type" value="Genomic_DNA"/>
</dbReference>
<accession>A0AAV7UKG2</accession>
<proteinExistence type="predicted"/>
<feature type="compositionally biased region" description="Basic and acidic residues" evidence="1">
    <location>
        <begin position="1"/>
        <end position="20"/>
    </location>
</feature>
<dbReference type="Proteomes" id="UP001066276">
    <property type="component" value="Chromosome 3_1"/>
</dbReference>
<reference evidence="2" key="1">
    <citation type="journal article" date="2022" name="bioRxiv">
        <title>Sequencing and chromosome-scale assembly of the giantPleurodeles waltlgenome.</title>
        <authorList>
            <person name="Brown T."/>
            <person name="Elewa A."/>
            <person name="Iarovenko S."/>
            <person name="Subramanian E."/>
            <person name="Araus A.J."/>
            <person name="Petzold A."/>
            <person name="Susuki M."/>
            <person name="Suzuki K.-i.T."/>
            <person name="Hayashi T."/>
            <person name="Toyoda A."/>
            <person name="Oliveira C."/>
            <person name="Osipova E."/>
            <person name="Leigh N.D."/>
            <person name="Simon A."/>
            <person name="Yun M.H."/>
        </authorList>
    </citation>
    <scope>NUCLEOTIDE SEQUENCE</scope>
    <source>
        <strain evidence="2">20211129_DDA</strain>
        <tissue evidence="2">Liver</tissue>
    </source>
</reference>
<keyword evidence="3" id="KW-1185">Reference proteome</keyword>
<sequence>MPHASRDATAREPGMRHEENATVGLGLRCQVLSGEGQWPLALQNHKAMSPQKETIWGRAQFFPDSP</sequence>
<name>A0AAV7UKG2_PLEWA</name>
<comment type="caution">
    <text evidence="2">The sequence shown here is derived from an EMBL/GenBank/DDBJ whole genome shotgun (WGS) entry which is preliminary data.</text>
</comment>
<gene>
    <name evidence="2" type="ORF">NDU88_005947</name>
</gene>